<evidence type="ECO:0008006" key="9">
    <source>
        <dbReference type="Google" id="ProtNLM"/>
    </source>
</evidence>
<dbReference type="Proteomes" id="UP001516472">
    <property type="component" value="Unassembled WGS sequence"/>
</dbReference>
<evidence type="ECO:0000313" key="7">
    <source>
        <dbReference type="EMBL" id="MBE4748811.1"/>
    </source>
</evidence>
<name>A0ABR9PLL1_9BACT</name>
<keyword evidence="8" id="KW-1185">Reference proteome</keyword>
<evidence type="ECO:0000256" key="4">
    <source>
        <dbReference type="ARBA" id="ARBA00022989"/>
    </source>
</evidence>
<evidence type="ECO:0000256" key="3">
    <source>
        <dbReference type="ARBA" id="ARBA00022679"/>
    </source>
</evidence>
<keyword evidence="2" id="KW-0328">Glycosyltransferase</keyword>
<gene>
    <name evidence="7" type="ORF">G4177_11625</name>
</gene>
<evidence type="ECO:0000256" key="2">
    <source>
        <dbReference type="ARBA" id="ARBA00022676"/>
    </source>
</evidence>
<evidence type="ECO:0000256" key="6">
    <source>
        <dbReference type="SAM" id="Phobius"/>
    </source>
</evidence>
<comment type="subcellular location">
    <subcellularLocation>
        <location evidence="1">Membrane</location>
        <topology evidence="1">Multi-pass membrane protein</topology>
    </subcellularLocation>
</comment>
<proteinExistence type="predicted"/>
<evidence type="ECO:0000256" key="1">
    <source>
        <dbReference type="ARBA" id="ARBA00004141"/>
    </source>
</evidence>
<feature type="transmembrane region" description="Helical" evidence="6">
    <location>
        <begin position="578"/>
        <end position="608"/>
    </location>
</feature>
<keyword evidence="6" id="KW-0472">Membrane</keyword>
<dbReference type="Gene3D" id="1.50.10.140">
    <property type="match status" value="1"/>
</dbReference>
<feature type="region of interest" description="Disordered" evidence="5">
    <location>
        <begin position="762"/>
        <end position="783"/>
    </location>
</feature>
<reference evidence="7 8" key="1">
    <citation type="submission" date="2020-02" db="EMBL/GenBank/DDBJ databases">
        <authorList>
            <person name="Babadi Z.K."/>
            <person name="Risdian C."/>
            <person name="Ebrahimipour G.H."/>
            <person name="Wink J."/>
        </authorList>
    </citation>
    <scope>NUCLEOTIDE SEQUENCE [LARGE SCALE GENOMIC DNA]</scope>
    <source>
        <strain evidence="7 8">ZKHCc1 1396</strain>
    </source>
</reference>
<evidence type="ECO:0000313" key="8">
    <source>
        <dbReference type="Proteomes" id="UP001516472"/>
    </source>
</evidence>
<evidence type="ECO:0000256" key="5">
    <source>
        <dbReference type="SAM" id="MobiDB-lite"/>
    </source>
</evidence>
<keyword evidence="6" id="KW-0812">Transmembrane</keyword>
<dbReference type="PANTHER" id="PTHR43867:SF2">
    <property type="entry name" value="CELLULOSE SYNTHASE CATALYTIC SUBUNIT A [UDP-FORMING]"/>
    <property type="match status" value="1"/>
</dbReference>
<dbReference type="PANTHER" id="PTHR43867">
    <property type="entry name" value="CELLULOSE SYNTHASE CATALYTIC SUBUNIT A [UDP-FORMING]"/>
    <property type="match status" value="1"/>
</dbReference>
<keyword evidence="3" id="KW-0808">Transferase</keyword>
<comment type="caution">
    <text evidence="7">The sequence shown here is derived from an EMBL/GenBank/DDBJ whole genome shotgun (WGS) entry which is preliminary data.</text>
</comment>
<feature type="transmembrane region" description="Helical" evidence="6">
    <location>
        <begin position="536"/>
        <end position="558"/>
    </location>
</feature>
<dbReference type="EMBL" id="JAAIYO010000002">
    <property type="protein sequence ID" value="MBE4748811.1"/>
    <property type="molecule type" value="Genomic_DNA"/>
</dbReference>
<dbReference type="InterPro" id="IPR050321">
    <property type="entry name" value="Glycosyltr_2/OpgH_subfam"/>
</dbReference>
<dbReference type="RefSeq" id="WP_193348167.1">
    <property type="nucleotide sequence ID" value="NZ_CBCSIP010000009.1"/>
</dbReference>
<organism evidence="7 8">
    <name type="scientific">Corallococcus soli</name>
    <dbReference type="NCBI Taxonomy" id="2710757"/>
    <lineage>
        <taxon>Bacteria</taxon>
        <taxon>Pseudomonadati</taxon>
        <taxon>Myxococcota</taxon>
        <taxon>Myxococcia</taxon>
        <taxon>Myxococcales</taxon>
        <taxon>Cystobacterineae</taxon>
        <taxon>Myxococcaceae</taxon>
        <taxon>Corallococcus</taxon>
    </lineage>
</organism>
<accession>A0ABR9PLL1</accession>
<sequence>MSHPSVGHAVPDALDGVLETDPARVYAVMDGPTRARYREVCVALAGSSARTPEEVAREAVNQASASQEHVGMFLLGQGLPRLEAALGYRRSWASRLGRGLQRRAANLYVGGLIGSSVLALVALERFLAAQGLPVSQRLGLLALLVLPVVELIQELVDRLLAASVRRPPVLPKLDPEQVFRAETRTLVITPLLVASGEDIDAQYQRMENHFLGNDSPALSFALLTDFPDADAKELPGEHELLARLDAGVRELNARHGFQEAPRFHWLHRERRWNPVSRRWMGWERKRGKLEEFNRLVLGARDTSYVGEVPDVVRSVRYAITLDADTQLLPGSAARLVATLHHPLNRARFDAAGLRVVSGYSMLQPALGEAPTRMSWRASGGWPVSLVRELKQAPPNMGQSLFGVGEFVGKGIYDVAAFHRALDGRIPENAVLSHDKLEGMFSRVAFAQDITVLEGRSPDLAGTARIWHRWVRGDYQLMPWILPWVPGRDGRFTPTPLTALDRWKLLSDLRAPLSFPSALAVITYGWVMSPGGTPPSFWALATLLWLCRHMLLLGVGAMVRDAFRTSSLTEALHFVRRRTGHLLMGTLMTVATVLPFTTIVLDAIVRALYRMGVDRSRILDWTTHSQATRQVRALSSFRLPEVWGSTVLTLLIGGALWRANPAALPWAAPLLLGWIPLAAFARTARAPRALPSHAADGDRALAKRVWERFEASAKPVGDDVLTPTDLALELVAPLAAYHLGLLDAAALGVRLEAVQDLAASLARNGEQGAASDDTRMRQPLEPRGADTAENGVLAAALVVLEQGLRAVTRGASTSQDAGVISRLERAASRARESREAMDFAGCYDAETGLLRTGPGATSHETLLASGGGLAGFVGIAMRQLPLQHWAALLDADRKTRAEGRGPVGVSGARAQLLPSLFLAFPVNTLLADGARTVLDAACAAEAPVEVQALALRFRPELSAESLVRGVEAADRRALGVTFLALTNRLCDDVLSQHFHQHRQTAWVETLVYEMKDVS</sequence>
<protein>
    <recommendedName>
        <fullName evidence="9">Glycosyl transferase</fullName>
    </recommendedName>
</protein>
<keyword evidence="4 6" id="KW-1133">Transmembrane helix</keyword>
<feature type="compositionally biased region" description="Basic and acidic residues" evidence="5">
    <location>
        <begin position="771"/>
        <end position="783"/>
    </location>
</feature>